<dbReference type="Pfam" id="PF08238">
    <property type="entry name" value="Sel1"/>
    <property type="match status" value="5"/>
</dbReference>
<evidence type="ECO:0000256" key="1">
    <source>
        <dbReference type="ARBA" id="ARBA00038101"/>
    </source>
</evidence>
<feature type="non-terminal residue" evidence="2">
    <location>
        <position position="1"/>
    </location>
</feature>
<dbReference type="InterPro" id="IPR006597">
    <property type="entry name" value="Sel1-like"/>
</dbReference>
<accession>A0A9N9N4U1</accession>
<comment type="similarity">
    <text evidence="1">Belongs to the sel-1 family.</text>
</comment>
<dbReference type="Proteomes" id="UP000789342">
    <property type="component" value="Unassembled WGS sequence"/>
</dbReference>
<gene>
    <name evidence="2" type="ORF">AMORRO_LOCUS12194</name>
</gene>
<name>A0A9N9N4U1_9GLOM</name>
<dbReference type="PANTHER" id="PTHR11102">
    <property type="entry name" value="SEL-1-LIKE PROTEIN"/>
    <property type="match status" value="1"/>
</dbReference>
<reference evidence="2" key="1">
    <citation type="submission" date="2021-06" db="EMBL/GenBank/DDBJ databases">
        <authorList>
            <person name="Kallberg Y."/>
            <person name="Tangrot J."/>
            <person name="Rosling A."/>
        </authorList>
    </citation>
    <scope>NUCLEOTIDE SEQUENCE</scope>
    <source>
        <strain evidence="2">CL551</strain>
    </source>
</reference>
<dbReference type="SMART" id="SM00671">
    <property type="entry name" value="SEL1"/>
    <property type="match status" value="5"/>
</dbReference>
<dbReference type="SUPFAM" id="SSF81901">
    <property type="entry name" value="HCP-like"/>
    <property type="match status" value="2"/>
</dbReference>
<organism evidence="2 3">
    <name type="scientific">Acaulospora morrowiae</name>
    <dbReference type="NCBI Taxonomy" id="94023"/>
    <lineage>
        <taxon>Eukaryota</taxon>
        <taxon>Fungi</taxon>
        <taxon>Fungi incertae sedis</taxon>
        <taxon>Mucoromycota</taxon>
        <taxon>Glomeromycotina</taxon>
        <taxon>Glomeromycetes</taxon>
        <taxon>Diversisporales</taxon>
        <taxon>Acaulosporaceae</taxon>
        <taxon>Acaulospora</taxon>
    </lineage>
</organism>
<dbReference type="AlphaFoldDB" id="A0A9N9N4U1"/>
<dbReference type="InterPro" id="IPR050767">
    <property type="entry name" value="Sel1_AlgK"/>
</dbReference>
<dbReference type="EMBL" id="CAJVPV010017291">
    <property type="protein sequence ID" value="CAG8702141.1"/>
    <property type="molecule type" value="Genomic_DNA"/>
</dbReference>
<evidence type="ECO:0000313" key="3">
    <source>
        <dbReference type="Proteomes" id="UP000789342"/>
    </source>
</evidence>
<sequence>DIYSLGLVFCAIFHESFISIQDETTLTSIINERNTTFARSDFGAIQYREGYRGKDNKKPPLGISDRFHSNFMLEFEPEDIIPEPFSNNSQDYKEVIERFRIEFQARRGNSAWKILNSKEFSNLPQKHFYHGLMYYKGVYQDQDTKKALEHWLKAADLGEPKSQHNIGLCYELGLGFNEWTDPEEAQKWYTKSHSHIQNLFEESKLLFIDAAEQGNVYAMSMVAESYNSGELFEKDYEKSFFWFQKLADAGFTFALVRLASAYNEGLGVEKDSGKAEELIEKAAQSADPDANIILSLKKSGEERIESLEKVARTGYVMAQTLLSEQLQLDYGNDDERALLWIKLALGKIYLSKYDYLNAFFWFSKAATSDEYSARKVAWFYKKGICVPINNKISRIFK</sequence>
<comment type="caution">
    <text evidence="2">The sequence shown here is derived from an EMBL/GenBank/DDBJ whole genome shotgun (WGS) entry which is preliminary data.</text>
</comment>
<protein>
    <submittedName>
        <fullName evidence="2">2773_t:CDS:1</fullName>
    </submittedName>
</protein>
<evidence type="ECO:0000313" key="2">
    <source>
        <dbReference type="EMBL" id="CAG8702141.1"/>
    </source>
</evidence>
<dbReference type="OrthoDB" id="2384430at2759"/>
<keyword evidence="3" id="KW-1185">Reference proteome</keyword>
<proteinExistence type="inferred from homology"/>
<dbReference type="Gene3D" id="1.25.40.10">
    <property type="entry name" value="Tetratricopeptide repeat domain"/>
    <property type="match status" value="3"/>
</dbReference>
<dbReference type="PANTHER" id="PTHR11102:SF160">
    <property type="entry name" value="ERAD-ASSOCIATED E3 UBIQUITIN-PROTEIN LIGASE COMPONENT HRD3"/>
    <property type="match status" value="1"/>
</dbReference>
<dbReference type="InterPro" id="IPR011990">
    <property type="entry name" value="TPR-like_helical_dom_sf"/>
</dbReference>